<dbReference type="RefSeq" id="WP_031471162.1">
    <property type="nucleotide sequence ID" value="NZ_FOIL01000071.1"/>
</dbReference>
<dbReference type="GO" id="GO:0005829">
    <property type="term" value="C:cytosol"/>
    <property type="evidence" value="ECO:0007669"/>
    <property type="project" value="TreeGrafter"/>
</dbReference>
<comment type="similarity">
    <text evidence="2">Belongs to the RbfA family.</text>
</comment>
<dbReference type="EMBL" id="FOIL01000071">
    <property type="protein sequence ID" value="SET92786.1"/>
    <property type="molecule type" value="Genomic_DNA"/>
</dbReference>
<evidence type="ECO:0000256" key="3">
    <source>
        <dbReference type="SAM" id="MobiDB-lite"/>
    </source>
</evidence>
<gene>
    <name evidence="2" type="primary">rbfA</name>
    <name evidence="5" type="ORF">SAMN02910262_00188</name>
    <name evidence="4" type="ORF">SAMN04487771_107110</name>
</gene>
<dbReference type="InterPro" id="IPR015946">
    <property type="entry name" value="KH_dom-like_a/b"/>
</dbReference>
<evidence type="ECO:0000256" key="2">
    <source>
        <dbReference type="HAMAP-Rule" id="MF_00003"/>
    </source>
</evidence>
<feature type="compositionally biased region" description="Acidic residues" evidence="3">
    <location>
        <begin position="125"/>
        <end position="134"/>
    </location>
</feature>
<dbReference type="STRING" id="1526.SAMN02910262_00188"/>
<evidence type="ECO:0000313" key="4">
    <source>
        <dbReference type="EMBL" id="SET92786.1"/>
    </source>
</evidence>
<dbReference type="GO" id="GO:0043024">
    <property type="term" value="F:ribosomal small subunit binding"/>
    <property type="evidence" value="ECO:0007669"/>
    <property type="project" value="TreeGrafter"/>
</dbReference>
<dbReference type="HAMAP" id="MF_00003">
    <property type="entry name" value="RbfA"/>
    <property type="match status" value="1"/>
</dbReference>
<dbReference type="EMBL" id="FOZC01000001">
    <property type="protein sequence ID" value="SFR64208.1"/>
    <property type="molecule type" value="Genomic_DNA"/>
</dbReference>
<feature type="region of interest" description="Disordered" evidence="3">
    <location>
        <begin position="114"/>
        <end position="134"/>
    </location>
</feature>
<protein>
    <recommendedName>
        <fullName evidence="2">Ribosome-binding factor A</fullName>
    </recommendedName>
</protein>
<reference evidence="6 7" key="1">
    <citation type="submission" date="2016-10" db="EMBL/GenBank/DDBJ databases">
        <authorList>
            <person name="de Groot N.N."/>
        </authorList>
    </citation>
    <scope>NUCLEOTIDE SEQUENCE [LARGE SCALE GENOMIC DNA]</scope>
    <source>
        <strain evidence="5 7">F</strain>
        <strain evidence="4 6">KH1P1</strain>
    </source>
</reference>
<accession>A0A1I0I7Z8</accession>
<dbReference type="eggNOG" id="COG0858">
    <property type="taxonomic scope" value="Bacteria"/>
</dbReference>
<dbReference type="InterPro" id="IPR023799">
    <property type="entry name" value="RbfA_dom_sf"/>
</dbReference>
<evidence type="ECO:0000313" key="5">
    <source>
        <dbReference type="EMBL" id="SFR64208.1"/>
    </source>
</evidence>
<dbReference type="AlphaFoldDB" id="A0A1I0I7Z8"/>
<dbReference type="InterPro" id="IPR020053">
    <property type="entry name" value="Ribosome-bd_factorA_CS"/>
</dbReference>
<dbReference type="InterPro" id="IPR000238">
    <property type="entry name" value="RbfA"/>
</dbReference>
<dbReference type="PROSITE" id="PS01319">
    <property type="entry name" value="RBFA"/>
    <property type="match status" value="1"/>
</dbReference>
<comment type="subcellular location">
    <subcellularLocation>
        <location evidence="2">Cytoplasm</location>
    </subcellularLocation>
</comment>
<comment type="function">
    <text evidence="2">One of several proteins that assist in the late maturation steps of the functional core of the 30S ribosomal subunit. Associates with free 30S ribosomal subunits (but not with 30S subunits that are part of 70S ribosomes or polysomes). Required for efficient processing of 16S rRNA. May interact with the 5'-terminal helix region of 16S rRNA.</text>
</comment>
<dbReference type="Gene3D" id="3.30.300.20">
    <property type="match status" value="1"/>
</dbReference>
<keyword evidence="2" id="KW-0963">Cytoplasm</keyword>
<dbReference type="OrthoDB" id="307788at2"/>
<evidence type="ECO:0000256" key="1">
    <source>
        <dbReference type="ARBA" id="ARBA00022517"/>
    </source>
</evidence>
<comment type="subunit">
    <text evidence="2">Monomer. Binds 30S ribosomal subunits, but not 50S ribosomal subunits or 70S ribosomes.</text>
</comment>
<sequence length="134" mass="15061">MRRNSVKNNRINGEVAKELSMIIRDLKDPRISPMASVMTAEVTADLKYCKVFVSVLGSEEEQKATMQGLKNANGHVRSELAKRLNLRNTPELLFVLDTSIEYGVRMSKLIDEVTENDRANSTGTDAEEENESEE</sequence>
<dbReference type="GO" id="GO:0030490">
    <property type="term" value="P:maturation of SSU-rRNA"/>
    <property type="evidence" value="ECO:0007669"/>
    <property type="project" value="UniProtKB-UniRule"/>
</dbReference>
<dbReference type="Proteomes" id="UP000199820">
    <property type="component" value="Unassembled WGS sequence"/>
</dbReference>
<dbReference type="Proteomes" id="UP000214760">
    <property type="component" value="Unassembled WGS sequence"/>
</dbReference>
<organism evidence="4 6">
    <name type="scientific">[Clostridium] aminophilum</name>
    <dbReference type="NCBI Taxonomy" id="1526"/>
    <lineage>
        <taxon>Bacteria</taxon>
        <taxon>Bacillati</taxon>
        <taxon>Bacillota</taxon>
        <taxon>Clostridia</taxon>
        <taxon>Lachnospirales</taxon>
        <taxon>Lachnospiraceae</taxon>
    </lineage>
</organism>
<keyword evidence="6" id="KW-1185">Reference proteome</keyword>
<evidence type="ECO:0000313" key="6">
    <source>
        <dbReference type="Proteomes" id="UP000199820"/>
    </source>
</evidence>
<evidence type="ECO:0000313" key="7">
    <source>
        <dbReference type="Proteomes" id="UP000214760"/>
    </source>
</evidence>
<name>A0A1I0I7Z8_9FIRM</name>
<keyword evidence="1 2" id="KW-0690">Ribosome biogenesis</keyword>
<proteinExistence type="inferred from homology"/>
<dbReference type="PANTHER" id="PTHR33515">
    <property type="entry name" value="RIBOSOME-BINDING FACTOR A, CHLOROPLASTIC-RELATED"/>
    <property type="match status" value="1"/>
</dbReference>
<dbReference type="SUPFAM" id="SSF89919">
    <property type="entry name" value="Ribosome-binding factor A, RbfA"/>
    <property type="match status" value="1"/>
</dbReference>
<dbReference type="Pfam" id="PF02033">
    <property type="entry name" value="RBFA"/>
    <property type="match status" value="1"/>
</dbReference>
<dbReference type="PANTHER" id="PTHR33515:SF1">
    <property type="entry name" value="RIBOSOME-BINDING FACTOR A, CHLOROPLASTIC-RELATED"/>
    <property type="match status" value="1"/>
</dbReference>
<dbReference type="NCBIfam" id="TIGR00082">
    <property type="entry name" value="rbfA"/>
    <property type="match status" value="1"/>
</dbReference>